<reference evidence="2 3" key="2">
    <citation type="journal article" date="2021" name="Curr. Genet.">
        <title>Genetic response to nitrogen starvation in the aggressive Eucalyptus foliar pathogen Teratosphaeria destructans.</title>
        <authorList>
            <person name="Havenga M."/>
            <person name="Wingfield B.D."/>
            <person name="Wingfield M.J."/>
            <person name="Dreyer L.L."/>
            <person name="Roets F."/>
            <person name="Aylward J."/>
        </authorList>
    </citation>
    <scope>NUCLEOTIDE SEQUENCE [LARGE SCALE GENOMIC DNA]</scope>
    <source>
        <strain evidence="2">CMW44962</strain>
    </source>
</reference>
<gene>
    <name evidence="2" type="ORF">Tdes44962_MAKER00600</name>
</gene>
<dbReference type="PANTHER" id="PTHR24148:SF73">
    <property type="entry name" value="HET DOMAIN PROTEIN (AFU_ORTHOLOGUE AFUA_8G01020)"/>
    <property type="match status" value="1"/>
</dbReference>
<evidence type="ECO:0000259" key="1">
    <source>
        <dbReference type="Pfam" id="PF06985"/>
    </source>
</evidence>
<dbReference type="InterPro" id="IPR052895">
    <property type="entry name" value="HetReg/Transcr_Mod"/>
</dbReference>
<keyword evidence="3" id="KW-1185">Reference proteome</keyword>
<organism evidence="2 3">
    <name type="scientific">Teratosphaeria destructans</name>
    <dbReference type="NCBI Taxonomy" id="418781"/>
    <lineage>
        <taxon>Eukaryota</taxon>
        <taxon>Fungi</taxon>
        <taxon>Dikarya</taxon>
        <taxon>Ascomycota</taxon>
        <taxon>Pezizomycotina</taxon>
        <taxon>Dothideomycetes</taxon>
        <taxon>Dothideomycetidae</taxon>
        <taxon>Mycosphaerellales</taxon>
        <taxon>Teratosphaeriaceae</taxon>
        <taxon>Teratosphaeria</taxon>
    </lineage>
</organism>
<comment type="caution">
    <text evidence="2">The sequence shown here is derived from an EMBL/GenBank/DDBJ whole genome shotgun (WGS) entry which is preliminary data.</text>
</comment>
<feature type="domain" description="Heterokaryon incompatibility" evidence="1">
    <location>
        <begin position="48"/>
        <end position="180"/>
    </location>
</feature>
<dbReference type="AlphaFoldDB" id="A0A9W7W0W2"/>
<dbReference type="Proteomes" id="UP001138500">
    <property type="component" value="Unassembled WGS sequence"/>
</dbReference>
<name>A0A9W7W0W2_9PEZI</name>
<evidence type="ECO:0000313" key="3">
    <source>
        <dbReference type="Proteomes" id="UP001138500"/>
    </source>
</evidence>
<dbReference type="Pfam" id="PF06985">
    <property type="entry name" value="HET"/>
    <property type="match status" value="1"/>
</dbReference>
<sequence>MSSGSSYTYTETLAESEIRILKVLPGAFGTPICCDLIIVTSQHLSMPYTALSYTWGDPTLDKTILMNGKSHAVTTNLYDALRYLRRDEEPLHIWIDAVCINQNNLPEKTAQVRNMDRVYKRAASTVIWLGPPRDGLHDALRNTIQLGRLEKTAENVERHYPSFKDIFARPWFARLWVMQEVVLSRKCIAHCGHESCSFEELAEVPASFSWDFQSSQVWSDVALGSRTL</sequence>
<dbReference type="InterPro" id="IPR010730">
    <property type="entry name" value="HET"/>
</dbReference>
<protein>
    <submittedName>
        <fullName evidence="2">HET-domain-containing protein</fullName>
    </submittedName>
</protein>
<dbReference type="PANTHER" id="PTHR24148">
    <property type="entry name" value="ANKYRIN REPEAT DOMAIN-CONTAINING PROTEIN 39 HOMOLOG-RELATED"/>
    <property type="match status" value="1"/>
</dbReference>
<evidence type="ECO:0000313" key="2">
    <source>
        <dbReference type="EMBL" id="KAH9825670.1"/>
    </source>
</evidence>
<dbReference type="EMBL" id="RIBY02002089">
    <property type="protein sequence ID" value="KAH9825670.1"/>
    <property type="molecule type" value="Genomic_DNA"/>
</dbReference>
<accession>A0A9W7W0W2</accession>
<dbReference type="OrthoDB" id="3553147at2759"/>
<proteinExistence type="predicted"/>
<reference evidence="2 3" key="1">
    <citation type="journal article" date="2018" name="IMA Fungus">
        <title>IMA Genome-F 10: Nine draft genome sequences of Claviceps purpurea s.lat., including C. arundinis, C. humidiphila, and C. cf. spartinae, pseudomolecules for the pitch canker pathogen Fusarium circinatum, draft genome of Davidsoniella eucalypti, Grosmannia galeiformis, Quambalaria eucalypti, and Teratosphaeria destructans.</title>
        <authorList>
            <person name="Wingfield B.D."/>
            <person name="Liu M."/>
            <person name="Nguyen H.D."/>
            <person name="Lane F.A."/>
            <person name="Morgan S.W."/>
            <person name="De Vos L."/>
            <person name="Wilken P.M."/>
            <person name="Duong T.A."/>
            <person name="Aylward J."/>
            <person name="Coetzee M.P."/>
            <person name="Dadej K."/>
            <person name="De Beer Z.W."/>
            <person name="Findlay W."/>
            <person name="Havenga M."/>
            <person name="Kolarik M."/>
            <person name="Menzies J.G."/>
            <person name="Naidoo K."/>
            <person name="Pochopski O."/>
            <person name="Shoukouhi P."/>
            <person name="Santana Q.C."/>
            <person name="Seifert K.A."/>
            <person name="Soal N."/>
            <person name="Steenkamp E.T."/>
            <person name="Tatham C.T."/>
            <person name="van der Nest M.A."/>
            <person name="Wingfield M.J."/>
        </authorList>
    </citation>
    <scope>NUCLEOTIDE SEQUENCE [LARGE SCALE GENOMIC DNA]</scope>
    <source>
        <strain evidence="2">CMW44962</strain>
    </source>
</reference>